<dbReference type="GO" id="GO:0007059">
    <property type="term" value="P:chromosome segregation"/>
    <property type="evidence" value="ECO:0007669"/>
    <property type="project" value="UniProtKB-UniRule"/>
</dbReference>
<comment type="caution">
    <text evidence="10">Lacks conserved residue(s) required for the propagation of feature annotation.</text>
</comment>
<comment type="function">
    <text evidence="10">Site-specific tyrosine recombinase, which acts by catalyzing the cutting and rejoining of the recombining DNA molecules. The XerC-XerD complex is essential to convert dimers of the bacterial chromosome into monomers to permit their segregation at cell division. It also contributes to the segregational stability of plasmids.</text>
</comment>
<dbReference type="InterPro" id="IPR002104">
    <property type="entry name" value="Integrase_catalytic"/>
</dbReference>
<dbReference type="GO" id="GO:0009037">
    <property type="term" value="F:tyrosine-based site-specific recombinase activity"/>
    <property type="evidence" value="ECO:0007669"/>
    <property type="project" value="UniProtKB-UniRule"/>
</dbReference>
<gene>
    <name evidence="13" type="primary">xerD</name>
    <name evidence="10" type="synonym">xerC</name>
    <name evidence="13" type="ORF">GZH47_04920</name>
</gene>
<dbReference type="Pfam" id="PF02899">
    <property type="entry name" value="Phage_int_SAM_1"/>
    <property type="match status" value="1"/>
</dbReference>
<dbReference type="InterPro" id="IPR050090">
    <property type="entry name" value="Tyrosine_recombinase_XerCD"/>
</dbReference>
<dbReference type="InterPro" id="IPR044068">
    <property type="entry name" value="CB"/>
</dbReference>
<dbReference type="InterPro" id="IPR011932">
    <property type="entry name" value="Recomb_XerD"/>
</dbReference>
<comment type="subunit">
    <text evidence="10">Forms a cyclic heterotetrameric complex composed of two molecules of XerC and two molecules of XerD.</text>
</comment>
<dbReference type="PROSITE" id="PS51898">
    <property type="entry name" value="TYR_RECOMBINASE"/>
    <property type="match status" value="1"/>
</dbReference>
<dbReference type="EMBL" id="CP048286">
    <property type="protein sequence ID" value="QHW30247.1"/>
    <property type="molecule type" value="Genomic_DNA"/>
</dbReference>
<dbReference type="InterPro" id="IPR013762">
    <property type="entry name" value="Integrase-like_cat_sf"/>
</dbReference>
<dbReference type="InterPro" id="IPR004107">
    <property type="entry name" value="Integrase_SAM-like_N"/>
</dbReference>
<dbReference type="PANTHER" id="PTHR30349">
    <property type="entry name" value="PHAGE INTEGRASE-RELATED"/>
    <property type="match status" value="1"/>
</dbReference>
<evidence type="ECO:0000256" key="2">
    <source>
        <dbReference type="ARBA" id="ARBA00010450"/>
    </source>
</evidence>
<feature type="active site" evidence="10">
    <location>
        <position position="244"/>
    </location>
</feature>
<dbReference type="Proteomes" id="UP000479114">
    <property type="component" value="Chromosome"/>
</dbReference>
<dbReference type="NCBIfam" id="NF001399">
    <property type="entry name" value="PRK00283.1"/>
    <property type="match status" value="1"/>
</dbReference>
<evidence type="ECO:0000256" key="3">
    <source>
        <dbReference type="ARBA" id="ARBA00022490"/>
    </source>
</evidence>
<dbReference type="InterPro" id="IPR011010">
    <property type="entry name" value="DNA_brk_join_enz"/>
</dbReference>
<dbReference type="GO" id="GO:0005737">
    <property type="term" value="C:cytoplasm"/>
    <property type="evidence" value="ECO:0007669"/>
    <property type="project" value="UniProtKB-SubCell"/>
</dbReference>
<feature type="active site" evidence="10">
    <location>
        <position position="147"/>
    </location>
</feature>
<reference evidence="13 14" key="1">
    <citation type="submission" date="2020-02" db="EMBL/GenBank/DDBJ databases">
        <title>Paenibacillus sp. nov., isolated from rhizosphere soil of tomato.</title>
        <authorList>
            <person name="Weon H.-Y."/>
            <person name="Lee S.A."/>
        </authorList>
    </citation>
    <scope>NUCLEOTIDE SEQUENCE [LARGE SCALE GENOMIC DNA]</scope>
    <source>
        <strain evidence="13 14">14171R-81</strain>
    </source>
</reference>
<dbReference type="Gene3D" id="1.10.443.10">
    <property type="entry name" value="Intergrase catalytic core"/>
    <property type="match status" value="1"/>
</dbReference>
<keyword evidence="8 10" id="KW-0233">DNA recombination</keyword>
<dbReference type="GO" id="GO:0006313">
    <property type="term" value="P:DNA transposition"/>
    <property type="evidence" value="ECO:0007669"/>
    <property type="project" value="UniProtKB-UniRule"/>
</dbReference>
<feature type="active site" description="O-(3'-phospho-DNA)-tyrosine intermediate" evidence="10">
    <location>
        <position position="276"/>
    </location>
</feature>
<evidence type="ECO:0000256" key="4">
    <source>
        <dbReference type="ARBA" id="ARBA00022618"/>
    </source>
</evidence>
<protein>
    <recommendedName>
        <fullName evidence="10">Tyrosine recombinase XerC</fullName>
    </recommendedName>
</protein>
<keyword evidence="5 10" id="KW-0159">Chromosome partition</keyword>
<evidence type="ECO:0000256" key="9">
    <source>
        <dbReference type="ARBA" id="ARBA00023306"/>
    </source>
</evidence>
<keyword evidence="7 10" id="KW-0238">DNA-binding</keyword>
<feature type="domain" description="Tyr recombinase" evidence="11">
    <location>
        <begin position="107"/>
        <end position="289"/>
    </location>
</feature>
<dbReference type="GO" id="GO:0003677">
    <property type="term" value="F:DNA binding"/>
    <property type="evidence" value="ECO:0007669"/>
    <property type="project" value="UniProtKB-UniRule"/>
</dbReference>
<evidence type="ECO:0000256" key="5">
    <source>
        <dbReference type="ARBA" id="ARBA00022829"/>
    </source>
</evidence>
<keyword evidence="6 10" id="KW-0229">DNA integration</keyword>
<accession>A0A6C0NVP3</accession>
<evidence type="ECO:0000256" key="6">
    <source>
        <dbReference type="ARBA" id="ARBA00022908"/>
    </source>
</evidence>
<dbReference type="PANTHER" id="PTHR30349:SF81">
    <property type="entry name" value="TYROSINE RECOMBINASE XERC"/>
    <property type="match status" value="1"/>
</dbReference>
<organism evidence="13 14">
    <name type="scientific">Paenibacillus rhizovicinus</name>
    <dbReference type="NCBI Taxonomy" id="2704463"/>
    <lineage>
        <taxon>Bacteria</taxon>
        <taxon>Bacillati</taxon>
        <taxon>Bacillota</taxon>
        <taxon>Bacilli</taxon>
        <taxon>Bacillales</taxon>
        <taxon>Paenibacillaceae</taxon>
        <taxon>Paenibacillus</taxon>
    </lineage>
</organism>
<dbReference type="InterPro" id="IPR010998">
    <property type="entry name" value="Integrase_recombinase_N"/>
</dbReference>
<feature type="active site" evidence="10">
    <location>
        <position position="267"/>
    </location>
</feature>
<evidence type="ECO:0000313" key="13">
    <source>
        <dbReference type="EMBL" id="QHW30247.1"/>
    </source>
</evidence>
<dbReference type="PROSITE" id="PS51900">
    <property type="entry name" value="CB"/>
    <property type="match status" value="1"/>
</dbReference>
<dbReference type="AlphaFoldDB" id="A0A6C0NVP3"/>
<evidence type="ECO:0000259" key="11">
    <source>
        <dbReference type="PROSITE" id="PS51898"/>
    </source>
</evidence>
<dbReference type="RefSeq" id="WP_162638976.1">
    <property type="nucleotide sequence ID" value="NZ_CP048286.1"/>
</dbReference>
<keyword evidence="3 10" id="KW-0963">Cytoplasm</keyword>
<keyword evidence="4 10" id="KW-0132">Cell division</keyword>
<feature type="domain" description="Core-binding (CB)" evidence="12">
    <location>
        <begin position="1"/>
        <end position="86"/>
    </location>
</feature>
<keyword evidence="9 10" id="KW-0131">Cell cycle</keyword>
<name>A0A6C0NVP3_9BACL</name>
<dbReference type="SUPFAM" id="SSF56349">
    <property type="entry name" value="DNA breaking-rejoining enzymes"/>
    <property type="match status" value="1"/>
</dbReference>
<evidence type="ECO:0000256" key="8">
    <source>
        <dbReference type="ARBA" id="ARBA00023172"/>
    </source>
</evidence>
<proteinExistence type="inferred from homology"/>
<evidence type="ECO:0000256" key="7">
    <source>
        <dbReference type="ARBA" id="ARBA00023125"/>
    </source>
</evidence>
<sequence>MKEQVQAFINSLQQGSRNRSPLTLQSYERDLSQLLRYLDSEGIGRVQDIQKHHLSLYVLQLKGLGRSAATISRQLVSLRAFFHYLLAAGRVTANPTLHLEPPKQDKRVPDALSLEEVERLLAAPDTATIAGIRDQAMLELLYATGMRVSELISLDLEHVQLMLGFIRCMDAKAKERIIPLGGAAADALTSYLGDVRPQLAKNGGEALFLNRQGGRMTRQGFWKIMKKYASEAGIGSELTPHSLRHAFASHLLQNGADLHSVQEMMGHAGLQTTQKYVQQAKTRIKDVYQLAHPRAKRL</sequence>
<keyword evidence="14" id="KW-1185">Reference proteome</keyword>
<dbReference type="InterPro" id="IPR023009">
    <property type="entry name" value="Tyrosine_recombinase_XerC/XerD"/>
</dbReference>
<dbReference type="GO" id="GO:0051301">
    <property type="term" value="P:cell division"/>
    <property type="evidence" value="ECO:0007669"/>
    <property type="project" value="UniProtKB-KW"/>
</dbReference>
<comment type="similarity">
    <text evidence="10">Belongs to the 'phage' integrase family. XerC subfamily.</text>
</comment>
<feature type="active site" evidence="10">
    <location>
        <position position="241"/>
    </location>
</feature>
<dbReference type="KEGG" id="prz:GZH47_04920"/>
<comment type="similarity">
    <text evidence="2">Belongs to the 'phage' integrase family. XerD subfamily.</text>
</comment>
<dbReference type="NCBIfam" id="TIGR02225">
    <property type="entry name" value="recomb_XerD"/>
    <property type="match status" value="1"/>
</dbReference>
<dbReference type="Gene3D" id="1.10.150.130">
    <property type="match status" value="1"/>
</dbReference>
<evidence type="ECO:0000313" key="14">
    <source>
        <dbReference type="Proteomes" id="UP000479114"/>
    </source>
</evidence>
<comment type="subcellular location">
    <subcellularLocation>
        <location evidence="1 10">Cytoplasm</location>
    </subcellularLocation>
</comment>
<dbReference type="Pfam" id="PF00589">
    <property type="entry name" value="Phage_integrase"/>
    <property type="match status" value="1"/>
</dbReference>
<dbReference type="CDD" id="cd00798">
    <property type="entry name" value="INT_XerDC_C"/>
    <property type="match status" value="1"/>
</dbReference>
<dbReference type="HAMAP" id="MF_01808">
    <property type="entry name" value="Recomb_XerC_XerD"/>
    <property type="match status" value="1"/>
</dbReference>
<evidence type="ECO:0000256" key="10">
    <source>
        <dbReference type="HAMAP-Rule" id="MF_01808"/>
    </source>
</evidence>
<evidence type="ECO:0000256" key="1">
    <source>
        <dbReference type="ARBA" id="ARBA00004496"/>
    </source>
</evidence>
<evidence type="ECO:0000259" key="12">
    <source>
        <dbReference type="PROSITE" id="PS51900"/>
    </source>
</evidence>